<gene>
    <name evidence="1" type="ORF">VP395_15705</name>
</gene>
<reference evidence="1 2" key="1">
    <citation type="submission" date="2024-01" db="EMBL/GenBank/DDBJ databases">
        <title>Mariniflexile litorale sp. nov., isolated from the shallow sediments of the Sea of Japan.</title>
        <authorList>
            <person name="Romanenko L."/>
            <person name="Bystritskaya E."/>
            <person name="Isaeva M."/>
        </authorList>
    </citation>
    <scope>NUCLEOTIDE SEQUENCE [LARGE SCALE GENOMIC DNA]</scope>
    <source>
        <strain evidence="1 2">KCTC 32427</strain>
    </source>
</reference>
<keyword evidence="2" id="KW-1185">Reference proteome</keyword>
<evidence type="ECO:0000313" key="2">
    <source>
        <dbReference type="Proteomes" id="UP001416393"/>
    </source>
</evidence>
<organism evidence="1 2">
    <name type="scientific">Mariniflexile soesokkakense</name>
    <dbReference type="NCBI Taxonomy" id="1343160"/>
    <lineage>
        <taxon>Bacteria</taxon>
        <taxon>Pseudomonadati</taxon>
        <taxon>Bacteroidota</taxon>
        <taxon>Flavobacteriia</taxon>
        <taxon>Flavobacteriales</taxon>
        <taxon>Flavobacteriaceae</taxon>
        <taxon>Mariniflexile</taxon>
    </lineage>
</organism>
<dbReference type="Proteomes" id="UP001416393">
    <property type="component" value="Unassembled WGS sequence"/>
</dbReference>
<dbReference type="RefSeq" id="WP_346242977.1">
    <property type="nucleotide sequence ID" value="NZ_JAZHYP010000016.1"/>
</dbReference>
<accession>A0ABV0ADL5</accession>
<proteinExistence type="predicted"/>
<comment type="caution">
    <text evidence="1">The sequence shown here is derived from an EMBL/GenBank/DDBJ whole genome shotgun (WGS) entry which is preliminary data.</text>
</comment>
<protein>
    <submittedName>
        <fullName evidence="1">Uncharacterized protein</fullName>
    </submittedName>
</protein>
<name>A0ABV0ADL5_9FLAO</name>
<dbReference type="EMBL" id="JAZHYP010000016">
    <property type="protein sequence ID" value="MEN3325176.1"/>
    <property type="molecule type" value="Genomic_DNA"/>
</dbReference>
<sequence length="58" mass="6633">MQKKKKAQKAQKNFRKSIAEWEKGSMFAAAKKGSSFWMRTFINRLGILVFAGRRGPGK</sequence>
<evidence type="ECO:0000313" key="1">
    <source>
        <dbReference type="EMBL" id="MEN3325176.1"/>
    </source>
</evidence>